<accession>A0A0N1HZ33</accession>
<dbReference type="OrthoDB" id="257475at2759"/>
<keyword evidence="1" id="KW-0732">Signal</keyword>
<comment type="caution">
    <text evidence="2">The sequence shown here is derived from an EMBL/GenBank/DDBJ whole genome shotgun (WGS) entry which is preliminary data.</text>
</comment>
<gene>
    <name evidence="2" type="ORF">ABL78_3785</name>
</gene>
<dbReference type="OMA" id="LWGCMMK"/>
<evidence type="ECO:0000313" key="3">
    <source>
        <dbReference type="Proteomes" id="UP000038009"/>
    </source>
</evidence>
<dbReference type="EMBL" id="LJSK01000101">
    <property type="protein sequence ID" value="KPI87132.1"/>
    <property type="molecule type" value="Genomic_DNA"/>
</dbReference>
<feature type="chain" id="PRO_5005873660" evidence="1">
    <location>
        <begin position="32"/>
        <end position="155"/>
    </location>
</feature>
<dbReference type="VEuPathDB" id="TriTrypDB:Lsey_0101_0160"/>
<feature type="signal peptide" evidence="1">
    <location>
        <begin position="1"/>
        <end position="31"/>
    </location>
</feature>
<sequence length="155" mass="16790">MSSPVSRAGQRRPSAAAILLIIVLALCLCSSATISVAALSGGPRKNPVVQCGDDFNRICDVATSARDLWGCMMKNMDKISNEACREYVIGFHACTRDAEKRGSCVYPAADYATAVRRCLRNMPESAVSKECLSSQFYLPIADARNAMLKFSSQDL</sequence>
<evidence type="ECO:0000256" key="1">
    <source>
        <dbReference type="SAM" id="SignalP"/>
    </source>
</evidence>
<organism evidence="2 3">
    <name type="scientific">Leptomonas seymouri</name>
    <dbReference type="NCBI Taxonomy" id="5684"/>
    <lineage>
        <taxon>Eukaryota</taxon>
        <taxon>Discoba</taxon>
        <taxon>Euglenozoa</taxon>
        <taxon>Kinetoplastea</taxon>
        <taxon>Metakinetoplastina</taxon>
        <taxon>Trypanosomatida</taxon>
        <taxon>Trypanosomatidae</taxon>
        <taxon>Leishmaniinae</taxon>
        <taxon>Leptomonas</taxon>
    </lineage>
</organism>
<proteinExistence type="predicted"/>
<evidence type="ECO:0000313" key="2">
    <source>
        <dbReference type="EMBL" id="KPI87132.1"/>
    </source>
</evidence>
<reference evidence="2 3" key="1">
    <citation type="journal article" date="2015" name="PLoS Pathog.">
        <title>Leptomonas seymouri: Adaptations to the Dixenous Life Cycle Analyzed by Genome Sequencing, Transcriptome Profiling and Co-infection with Leishmania donovani.</title>
        <authorList>
            <person name="Kraeva N."/>
            <person name="Butenko A."/>
            <person name="Hlavacova J."/>
            <person name="Kostygov A."/>
            <person name="Myskova J."/>
            <person name="Grybchuk D."/>
            <person name="Lestinova T."/>
            <person name="Votypka J."/>
            <person name="Volf P."/>
            <person name="Opperdoes F."/>
            <person name="Flegontov P."/>
            <person name="Lukes J."/>
            <person name="Yurchenko V."/>
        </authorList>
    </citation>
    <scope>NUCLEOTIDE SEQUENCE [LARGE SCALE GENOMIC DNA]</scope>
    <source>
        <strain evidence="2 3">ATCC 30220</strain>
    </source>
</reference>
<dbReference type="Proteomes" id="UP000038009">
    <property type="component" value="Unassembled WGS sequence"/>
</dbReference>
<keyword evidence="3" id="KW-1185">Reference proteome</keyword>
<name>A0A0N1HZ33_LEPSE</name>
<dbReference type="AlphaFoldDB" id="A0A0N1HZ33"/>
<protein>
    <submittedName>
        <fullName evidence="2">Uncharacterized protein</fullName>
    </submittedName>
</protein>